<evidence type="ECO:0008006" key="3">
    <source>
        <dbReference type="Google" id="ProtNLM"/>
    </source>
</evidence>
<reference evidence="1" key="1">
    <citation type="submission" date="2021-04" db="EMBL/GenBank/DDBJ databases">
        <title>Dactylosporangium aurantiacum NRRL B-8018 full assembly.</title>
        <authorList>
            <person name="Hartkoorn R.C."/>
            <person name="Beaudoing E."/>
            <person name="Hot D."/>
        </authorList>
    </citation>
    <scope>NUCLEOTIDE SEQUENCE</scope>
    <source>
        <strain evidence="1">NRRL B-8018</strain>
    </source>
</reference>
<dbReference type="KEGG" id="daur:Daura_31400"/>
<dbReference type="RefSeq" id="WP_033366588.1">
    <property type="nucleotide sequence ID" value="NZ_CP073767.1"/>
</dbReference>
<dbReference type="InterPro" id="IPR029058">
    <property type="entry name" value="AB_hydrolase_fold"/>
</dbReference>
<evidence type="ECO:0000313" key="1">
    <source>
        <dbReference type="EMBL" id="UWZ51252.1"/>
    </source>
</evidence>
<keyword evidence="2" id="KW-1185">Reference proteome</keyword>
<sequence>MGDGRAAIVGVHGIGNHDDERTGDDAAEALSKTWTEALSCGLGPDRQPAVRVAYYAERLRGEIAQGSSTVEAAPGAAVVLEQWARALGMPAEQSQGRSTLPARYVLDWIARRFGLDHRMVAWFVTRYCAEVARYFGDDEVRAAVRDEVRRVIAQHRPAVVIAHSLGSVVAYEALAAGGLPPVELLVTLGSPLGMPDVVFDRLDPSPAAGFGARPAGVRRWVNIADHGDLVAVPRLLARRFHGVDADLEASINAFDFHRVVRYLACPVTARTVAPWVGAAR</sequence>
<dbReference type="AlphaFoldDB" id="A0A9Q9MIT8"/>
<proteinExistence type="predicted"/>
<evidence type="ECO:0000313" key="2">
    <source>
        <dbReference type="Proteomes" id="UP001058003"/>
    </source>
</evidence>
<protein>
    <recommendedName>
        <fullName evidence="3">Serine peptidase</fullName>
    </recommendedName>
</protein>
<accession>A0A9Q9MIT8</accession>
<dbReference type="EMBL" id="CP073767">
    <property type="protein sequence ID" value="UWZ51252.1"/>
    <property type="molecule type" value="Genomic_DNA"/>
</dbReference>
<dbReference type="Gene3D" id="3.40.50.1820">
    <property type="entry name" value="alpha/beta hydrolase"/>
    <property type="match status" value="1"/>
</dbReference>
<organism evidence="1 2">
    <name type="scientific">Dactylosporangium aurantiacum</name>
    <dbReference type="NCBI Taxonomy" id="35754"/>
    <lineage>
        <taxon>Bacteria</taxon>
        <taxon>Bacillati</taxon>
        <taxon>Actinomycetota</taxon>
        <taxon>Actinomycetes</taxon>
        <taxon>Micromonosporales</taxon>
        <taxon>Micromonosporaceae</taxon>
        <taxon>Dactylosporangium</taxon>
    </lineage>
</organism>
<gene>
    <name evidence="1" type="ORF">Daura_31400</name>
</gene>
<name>A0A9Q9MIT8_9ACTN</name>
<dbReference type="Proteomes" id="UP001058003">
    <property type="component" value="Chromosome"/>
</dbReference>
<dbReference type="SUPFAM" id="SSF53474">
    <property type="entry name" value="alpha/beta-Hydrolases"/>
    <property type="match status" value="1"/>
</dbReference>
<dbReference type="OrthoDB" id="3483116at2"/>